<evidence type="ECO:0000313" key="1">
    <source>
        <dbReference type="EMBL" id="KAK5957733.1"/>
    </source>
</evidence>
<proteinExistence type="predicted"/>
<keyword evidence="2" id="KW-1185">Reference proteome</keyword>
<dbReference type="Proteomes" id="UP001316803">
    <property type="component" value="Unassembled WGS sequence"/>
</dbReference>
<comment type="caution">
    <text evidence="1">The sequence shown here is derived from an EMBL/GenBank/DDBJ whole genome shotgun (WGS) entry which is preliminary data.</text>
</comment>
<dbReference type="EMBL" id="JAKLMC020000002">
    <property type="protein sequence ID" value="KAK5957733.1"/>
    <property type="molecule type" value="Genomic_DNA"/>
</dbReference>
<name>A0AAN8F6E8_9EURO</name>
<dbReference type="AlphaFoldDB" id="A0AAN8F6E8"/>
<evidence type="ECO:0000313" key="2">
    <source>
        <dbReference type="Proteomes" id="UP001316803"/>
    </source>
</evidence>
<protein>
    <submittedName>
        <fullName evidence="1">Uncharacterized protein</fullName>
    </submittedName>
</protein>
<accession>A0AAN8F6E8</accession>
<gene>
    <name evidence="1" type="ORF">OHC33_000922</name>
</gene>
<sequence length="258" mass="29085">MASQIRKDFILDSATDDSSIGDGPFRYMPAADRVRLLQGQQVELVAVLPDGQQVPLGKEHLQLLRAAWTVLRNQLDNIAGPGLYVREITHLLVPVLSAAALRMIMTSVRHGLQKKQGALPEIPHQDGTSLYKHTAIRQAATAIGFGYIVPQMKKYIEKTRYRGDDHRYKSPVDDIKLIYGSPVNQAMTEAKNQLVEWLVKAELDKNLTNRKAVNACMWEIPEFANAVVVEEAREKAFRNSPNYRAKKIKQAKKDSKRN</sequence>
<reference evidence="1 2" key="1">
    <citation type="submission" date="2022-12" db="EMBL/GenBank/DDBJ databases">
        <title>Genomic features and morphological characterization of a novel Knufia sp. strain isolated from spacecraft assembly facility.</title>
        <authorList>
            <person name="Teixeira M."/>
            <person name="Chander A.M."/>
            <person name="Stajich J.E."/>
            <person name="Venkateswaran K."/>
        </authorList>
    </citation>
    <scope>NUCLEOTIDE SEQUENCE [LARGE SCALE GENOMIC DNA]</scope>
    <source>
        <strain evidence="1 2">FJI-L2-BK-P2</strain>
    </source>
</reference>
<organism evidence="1 2">
    <name type="scientific">Knufia fluminis</name>
    <dbReference type="NCBI Taxonomy" id="191047"/>
    <lineage>
        <taxon>Eukaryota</taxon>
        <taxon>Fungi</taxon>
        <taxon>Dikarya</taxon>
        <taxon>Ascomycota</taxon>
        <taxon>Pezizomycotina</taxon>
        <taxon>Eurotiomycetes</taxon>
        <taxon>Chaetothyriomycetidae</taxon>
        <taxon>Chaetothyriales</taxon>
        <taxon>Trichomeriaceae</taxon>
        <taxon>Knufia</taxon>
    </lineage>
</organism>